<dbReference type="Proteomes" id="UP000287447">
    <property type="component" value="Unassembled WGS sequence"/>
</dbReference>
<evidence type="ECO:0000313" key="8">
    <source>
        <dbReference type="Proteomes" id="UP000287447"/>
    </source>
</evidence>
<evidence type="ECO:0000256" key="6">
    <source>
        <dbReference type="SAM" id="MobiDB-lite"/>
    </source>
</evidence>
<keyword evidence="4 5" id="KW-0949">S-adenosyl-L-methionine</keyword>
<organism evidence="7 8">
    <name type="scientific">Hwanghaeella grinnelliae</name>
    <dbReference type="NCBI Taxonomy" id="2500179"/>
    <lineage>
        <taxon>Bacteria</taxon>
        <taxon>Pseudomonadati</taxon>
        <taxon>Pseudomonadota</taxon>
        <taxon>Alphaproteobacteria</taxon>
        <taxon>Rhodospirillales</taxon>
        <taxon>Rhodospirillaceae</taxon>
        <taxon>Hwanghaeella</taxon>
    </lineage>
</organism>
<evidence type="ECO:0000256" key="4">
    <source>
        <dbReference type="ARBA" id="ARBA00022691"/>
    </source>
</evidence>
<dbReference type="HAMAP" id="MF_00787">
    <property type="entry name" value="CbiD"/>
    <property type="match status" value="1"/>
</dbReference>
<dbReference type="NCBIfam" id="TIGR00312">
    <property type="entry name" value="cbiD"/>
    <property type="match status" value="1"/>
</dbReference>
<sequence length="436" mass="45546">MQRQQAGIARTGADKPDPARFKDRQGRRKNKRRCHGGDHKRTAPARLARKRPASHAWRRGTVLYKVRLKITIWVGPRLTRKPDGPLRKGWTTGACAAAAAKAAFEGLLTGQIPDRVTIRLPKGQLPEFPTVAADVAGGTAQCGVVKDAGDDPDVTHGATIIAAVEPGPAGSGITFRGGPGVGKITKPGLPLPPGEPAINPMPRQIIHDNLADLADRRDAPLDLIVTISVPGGEEIAKKTWNPRLGILGGISILGTTGIVVPFSCSAWIHSIHRGIDVARATGLTHVAGATGNASEAAVQKKFDLPDQALIDMGDFAGGMLKYLRAHPVPRVTIAGGFAKLVKLGQGKLDLHSSRSQVDFADLAKLVAAAGGGAALVGKVRKANTAAEVLTLAEGLPLAELVAHRARSVALATLGGGAIDILVVDRNGVELAFTARE</sequence>
<comment type="pathway">
    <text evidence="5">Cofactor biosynthesis; adenosylcobalamin biosynthesis; cob(II)yrinate a,c-diamide from sirohydrochlorin (anaerobic route): step 6/10.</text>
</comment>
<feature type="region of interest" description="Disordered" evidence="6">
    <location>
        <begin position="1"/>
        <end position="54"/>
    </location>
</feature>
<dbReference type="PANTHER" id="PTHR35863">
    <property type="entry name" value="COBALT-PRECORRIN-5B C(1)-METHYLTRANSFERASE"/>
    <property type="match status" value="1"/>
</dbReference>
<accession>A0A437QNP9</accession>
<evidence type="ECO:0000256" key="5">
    <source>
        <dbReference type="HAMAP-Rule" id="MF_00787"/>
    </source>
</evidence>
<name>A0A437QNP9_9PROT</name>
<evidence type="ECO:0000256" key="1">
    <source>
        <dbReference type="ARBA" id="ARBA00022573"/>
    </source>
</evidence>
<dbReference type="PANTHER" id="PTHR35863:SF1">
    <property type="entry name" value="COBALT-PRECORRIN-5B C(1)-METHYLTRANSFERASE"/>
    <property type="match status" value="1"/>
</dbReference>
<dbReference type="NCBIfam" id="NF000849">
    <property type="entry name" value="PRK00075.1-1"/>
    <property type="match status" value="1"/>
</dbReference>
<dbReference type="AlphaFoldDB" id="A0A437QNP9"/>
<dbReference type="EC" id="2.1.1.195" evidence="5"/>
<keyword evidence="3 5" id="KW-0808">Transferase</keyword>
<dbReference type="Gene3D" id="3.30.2110.10">
    <property type="entry name" value="CbiD-like"/>
    <property type="match status" value="1"/>
</dbReference>
<evidence type="ECO:0000313" key="7">
    <source>
        <dbReference type="EMBL" id="RVU36095.1"/>
    </source>
</evidence>
<comment type="function">
    <text evidence="5">Catalyzes the methylation of C-1 in cobalt-precorrin-5B to form cobalt-precorrin-6A.</text>
</comment>
<feature type="compositionally biased region" description="Basic and acidic residues" evidence="6">
    <location>
        <begin position="12"/>
        <end position="24"/>
    </location>
</feature>
<dbReference type="OrthoDB" id="6439987at2"/>
<keyword evidence="8" id="KW-1185">Reference proteome</keyword>
<dbReference type="Pfam" id="PF01888">
    <property type="entry name" value="CbiD"/>
    <property type="match status" value="1"/>
</dbReference>
<comment type="caution">
    <text evidence="7">The sequence shown here is derived from an EMBL/GenBank/DDBJ whole genome shotgun (WGS) entry which is preliminary data.</text>
</comment>
<evidence type="ECO:0000256" key="2">
    <source>
        <dbReference type="ARBA" id="ARBA00022603"/>
    </source>
</evidence>
<protein>
    <recommendedName>
        <fullName evidence="5">Cobalt-precorrin-5B C(1)-methyltransferase</fullName>
        <ecNumber evidence="5">2.1.1.195</ecNumber>
    </recommendedName>
    <alternativeName>
        <fullName evidence="5">Cobalt-precorrin-6A synthase</fullName>
    </alternativeName>
</protein>
<feature type="compositionally biased region" description="Basic residues" evidence="6">
    <location>
        <begin position="25"/>
        <end position="34"/>
    </location>
</feature>
<dbReference type="GO" id="GO:0019251">
    <property type="term" value="P:anaerobic cobalamin biosynthetic process"/>
    <property type="evidence" value="ECO:0007669"/>
    <property type="project" value="UniProtKB-UniRule"/>
</dbReference>
<comment type="catalytic activity">
    <reaction evidence="5">
        <text>Co-precorrin-5B + S-adenosyl-L-methionine = Co-precorrin-6A + S-adenosyl-L-homocysteine</text>
        <dbReference type="Rhea" id="RHEA:26285"/>
        <dbReference type="ChEBI" id="CHEBI:57856"/>
        <dbReference type="ChEBI" id="CHEBI:59789"/>
        <dbReference type="ChEBI" id="CHEBI:60063"/>
        <dbReference type="ChEBI" id="CHEBI:60064"/>
        <dbReference type="EC" id="2.1.1.195"/>
    </reaction>
</comment>
<reference evidence="8" key="1">
    <citation type="submission" date="2019-01" db="EMBL/GenBank/DDBJ databases">
        <title>Gri0909 isolated from a small marine red alga.</title>
        <authorList>
            <person name="Kim J."/>
            <person name="Jeong S.E."/>
            <person name="Jeon C.O."/>
        </authorList>
    </citation>
    <scope>NUCLEOTIDE SEQUENCE [LARGE SCALE GENOMIC DNA]</scope>
    <source>
        <strain evidence="8">Gri0909</strain>
    </source>
</reference>
<keyword evidence="1 5" id="KW-0169">Cobalamin biosynthesis</keyword>
<dbReference type="EMBL" id="SADE01000002">
    <property type="protein sequence ID" value="RVU36095.1"/>
    <property type="molecule type" value="Genomic_DNA"/>
</dbReference>
<dbReference type="GO" id="GO:0043780">
    <property type="term" value="F:cobalt-precorrin-5B C1-methyltransferase activity"/>
    <property type="evidence" value="ECO:0007669"/>
    <property type="project" value="RHEA"/>
</dbReference>
<dbReference type="SUPFAM" id="SSF111342">
    <property type="entry name" value="CbiD-like"/>
    <property type="match status" value="1"/>
</dbReference>
<gene>
    <name evidence="5" type="primary">cbiD</name>
    <name evidence="7" type="ORF">EOI86_12745</name>
</gene>
<comment type="similarity">
    <text evidence="5">Belongs to the CbiD family.</text>
</comment>
<evidence type="ECO:0000256" key="3">
    <source>
        <dbReference type="ARBA" id="ARBA00022679"/>
    </source>
</evidence>
<dbReference type="InterPro" id="IPR036074">
    <property type="entry name" value="CbiD_sf"/>
</dbReference>
<dbReference type="GO" id="GO:0032259">
    <property type="term" value="P:methylation"/>
    <property type="evidence" value="ECO:0007669"/>
    <property type="project" value="UniProtKB-KW"/>
</dbReference>
<dbReference type="UniPathway" id="UPA00148">
    <property type="reaction ID" value="UER00227"/>
</dbReference>
<keyword evidence="2 5" id="KW-0489">Methyltransferase</keyword>
<proteinExistence type="inferred from homology"/>
<dbReference type="InterPro" id="IPR002748">
    <property type="entry name" value="CbiD"/>
</dbReference>